<organism evidence="1 2">
    <name type="scientific">Fusarium culmorum</name>
    <dbReference type="NCBI Taxonomy" id="5516"/>
    <lineage>
        <taxon>Eukaryota</taxon>
        <taxon>Fungi</taxon>
        <taxon>Dikarya</taxon>
        <taxon>Ascomycota</taxon>
        <taxon>Pezizomycotina</taxon>
        <taxon>Sordariomycetes</taxon>
        <taxon>Hypocreomycetidae</taxon>
        <taxon>Hypocreales</taxon>
        <taxon>Nectriaceae</taxon>
        <taxon>Fusarium</taxon>
    </lineage>
</organism>
<evidence type="ECO:0000313" key="1">
    <source>
        <dbReference type="EMBL" id="PTD13531.1"/>
    </source>
</evidence>
<protein>
    <submittedName>
        <fullName evidence="1">Uncharacterized protein</fullName>
    </submittedName>
</protein>
<name>A0A2T4HCJ5_FUSCU</name>
<reference evidence="1 2" key="1">
    <citation type="submission" date="2018-02" db="EMBL/GenBank/DDBJ databases">
        <title>Fusarium culmorum secondary metabolites in fungal-bacterial-plant interactions.</title>
        <authorList>
            <person name="Schmidt R."/>
        </authorList>
    </citation>
    <scope>NUCLEOTIDE SEQUENCE [LARGE SCALE GENOMIC DNA]</scope>
    <source>
        <strain evidence="1 2">PV</strain>
    </source>
</reference>
<proteinExistence type="predicted"/>
<dbReference type="OrthoDB" id="10374080at2759"/>
<sequence>MAVKTEAKVKVMADDEATRRFMMIQGRVARPLPNIPRYRQKTNELIGRQVETWKTFSLIKQRIAVPGATPDYHLWLRNQPRWREETTVPRFNAYWETKQPVPPYLKDGHGSGGTDTGGCAGTLSEFHHVHVRLTGSNAWQVR</sequence>
<gene>
    <name evidence="1" type="ORF">FCULG_00003162</name>
</gene>
<comment type="caution">
    <text evidence="1">The sequence shown here is derived from an EMBL/GenBank/DDBJ whole genome shotgun (WGS) entry which is preliminary data.</text>
</comment>
<evidence type="ECO:0000313" key="2">
    <source>
        <dbReference type="Proteomes" id="UP000241587"/>
    </source>
</evidence>
<keyword evidence="2" id="KW-1185">Reference proteome</keyword>
<dbReference type="AlphaFoldDB" id="A0A2T4HCJ5"/>
<dbReference type="Proteomes" id="UP000241587">
    <property type="component" value="Unassembled WGS sequence"/>
</dbReference>
<dbReference type="EMBL" id="PVEM01000001">
    <property type="protein sequence ID" value="PTD13531.1"/>
    <property type="molecule type" value="Genomic_DNA"/>
</dbReference>
<accession>A0A2T4HCJ5</accession>